<dbReference type="PROSITE" id="PS51275">
    <property type="entry name" value="PEPTIDASE_C26_GGH"/>
    <property type="match status" value="1"/>
</dbReference>
<evidence type="ECO:0000256" key="4">
    <source>
        <dbReference type="ARBA" id="ARBA00022525"/>
    </source>
</evidence>
<accession>A0A8J4PPB0</accession>
<evidence type="ECO:0000256" key="3">
    <source>
        <dbReference type="ARBA" id="ARBA00012886"/>
    </source>
</evidence>
<proteinExistence type="inferred from homology"/>
<evidence type="ECO:0000313" key="10">
    <source>
        <dbReference type="EMBL" id="KAF2070281.1"/>
    </source>
</evidence>
<comment type="catalytic activity">
    <reaction evidence="8">
        <text>(6S)-5,6,7,8-tetrahydrofolyl-(gamma-L-Glu)(n) + (n-1) H2O = (6S)-5,6,7,8-tetrahydrofolate + (n-1) L-glutamate</text>
        <dbReference type="Rhea" id="RHEA:56784"/>
        <dbReference type="Rhea" id="RHEA-COMP:14738"/>
        <dbReference type="ChEBI" id="CHEBI:15377"/>
        <dbReference type="ChEBI" id="CHEBI:29985"/>
        <dbReference type="ChEBI" id="CHEBI:57453"/>
        <dbReference type="ChEBI" id="CHEBI:141005"/>
        <dbReference type="EC" id="3.4.19.9"/>
    </reaction>
</comment>
<feature type="active site" description="Proton donor" evidence="7">
    <location>
        <position position="232"/>
    </location>
</feature>
<evidence type="ECO:0000256" key="5">
    <source>
        <dbReference type="ARBA" id="ARBA00022729"/>
    </source>
</evidence>
<dbReference type="InterPro" id="IPR011697">
    <property type="entry name" value="Peptidase_C26"/>
</dbReference>
<feature type="chain" id="PRO_5035194620" description="folate gamma-glutamyl hydrolase" evidence="9">
    <location>
        <begin position="19"/>
        <end position="308"/>
    </location>
</feature>
<keyword evidence="4" id="KW-0964">Secreted</keyword>
<organism evidence="10 11">
    <name type="scientific">Polysphondylium violaceum</name>
    <dbReference type="NCBI Taxonomy" id="133409"/>
    <lineage>
        <taxon>Eukaryota</taxon>
        <taxon>Amoebozoa</taxon>
        <taxon>Evosea</taxon>
        <taxon>Eumycetozoa</taxon>
        <taxon>Dictyostelia</taxon>
        <taxon>Dictyosteliales</taxon>
        <taxon>Dictyosteliaceae</taxon>
        <taxon>Polysphondylium</taxon>
    </lineage>
</organism>
<gene>
    <name evidence="10" type="ORF">CYY_008400</name>
</gene>
<dbReference type="GO" id="GO:0005576">
    <property type="term" value="C:extracellular region"/>
    <property type="evidence" value="ECO:0007669"/>
    <property type="project" value="UniProtKB-SubCell"/>
</dbReference>
<dbReference type="EMBL" id="AJWJ01000514">
    <property type="protein sequence ID" value="KAF2070281.1"/>
    <property type="molecule type" value="Genomic_DNA"/>
</dbReference>
<dbReference type="InterPro" id="IPR015527">
    <property type="entry name" value="Pept_C26_g-glut_hydrolase"/>
</dbReference>
<dbReference type="InterPro" id="IPR029062">
    <property type="entry name" value="Class_I_gatase-like"/>
</dbReference>
<comment type="similarity">
    <text evidence="2">Belongs to the peptidase C26 family.</text>
</comment>
<dbReference type="GO" id="GO:0046900">
    <property type="term" value="P:tetrahydrofolylpolyglutamate metabolic process"/>
    <property type="evidence" value="ECO:0007669"/>
    <property type="project" value="TreeGrafter"/>
</dbReference>
<feature type="active site" description="Nucleophile" evidence="7 8">
    <location>
        <position position="120"/>
    </location>
</feature>
<evidence type="ECO:0000256" key="2">
    <source>
        <dbReference type="ARBA" id="ARBA00011083"/>
    </source>
</evidence>
<evidence type="ECO:0000256" key="9">
    <source>
        <dbReference type="SAM" id="SignalP"/>
    </source>
</evidence>
<dbReference type="GO" id="GO:0034722">
    <property type="term" value="F:gamma-glutamyl-peptidase activity"/>
    <property type="evidence" value="ECO:0007669"/>
    <property type="project" value="UniProtKB-UniRule"/>
</dbReference>
<evidence type="ECO:0000256" key="6">
    <source>
        <dbReference type="ARBA" id="ARBA00022801"/>
    </source>
</evidence>
<dbReference type="Proteomes" id="UP000695562">
    <property type="component" value="Unassembled WGS sequence"/>
</dbReference>
<dbReference type="GO" id="GO:0005773">
    <property type="term" value="C:vacuole"/>
    <property type="evidence" value="ECO:0007669"/>
    <property type="project" value="TreeGrafter"/>
</dbReference>
<dbReference type="Pfam" id="PF07722">
    <property type="entry name" value="Peptidase_C26"/>
    <property type="match status" value="1"/>
</dbReference>
<evidence type="ECO:0000256" key="1">
    <source>
        <dbReference type="ARBA" id="ARBA00004239"/>
    </source>
</evidence>
<dbReference type="Gene3D" id="3.40.50.880">
    <property type="match status" value="1"/>
</dbReference>
<dbReference type="AlphaFoldDB" id="A0A8J4PPB0"/>
<name>A0A8J4PPB0_9MYCE</name>
<dbReference type="FunFam" id="3.40.50.880:FF:000024">
    <property type="entry name" value="Folate gamma-glutamyl hydrolase"/>
    <property type="match status" value="1"/>
</dbReference>
<evidence type="ECO:0000256" key="7">
    <source>
        <dbReference type="PIRSR" id="PIRSR615527-1"/>
    </source>
</evidence>
<keyword evidence="5 9" id="KW-0732">Signal</keyword>
<evidence type="ECO:0000256" key="8">
    <source>
        <dbReference type="PROSITE-ProRule" id="PRU00607"/>
    </source>
</evidence>
<comment type="caution">
    <text evidence="10">The sequence shown here is derived from an EMBL/GenBank/DDBJ whole genome shotgun (WGS) entry which is preliminary data.</text>
</comment>
<dbReference type="EC" id="3.4.19.9" evidence="3 8"/>
<feature type="signal peptide" evidence="9">
    <location>
        <begin position="1"/>
        <end position="18"/>
    </location>
</feature>
<dbReference type="SUPFAM" id="SSF52317">
    <property type="entry name" value="Class I glutamine amidotransferase-like"/>
    <property type="match status" value="1"/>
</dbReference>
<sequence length="308" mass="34609">MLYKIVTLFLLMALAVNAQNNRPIIGILSQPSYSSQGSQYIAASYVKYIESAGARVVPILYDISPQNLKTLFTSINGILLPGGGVDFDSQPVYMQTLQNIWTLVLSANQNGDYFPLWGTCMGFQELLCLADGNFNILSSYDSENYTVPIDFTIQPQTSKLFATAPSEITNILATQPVTMNNHHFGLSPETFANSSTLTSFYRVISDNVDRAGLKFISTIEAYNYPIYGTQWHPEKPLFEWWAQEVMNHSYPSILANYYTALFFVNECRNNQHAFADLASENAALIYNYSPVYNPSGDFVQTYYFNSSN</sequence>
<dbReference type="PANTHER" id="PTHR11315:SF14">
    <property type="entry name" value="GAMMA-GLUTAMYL HYDROLASE A"/>
    <property type="match status" value="1"/>
</dbReference>
<evidence type="ECO:0000313" key="11">
    <source>
        <dbReference type="Proteomes" id="UP000695562"/>
    </source>
</evidence>
<dbReference type="PANTHER" id="PTHR11315">
    <property type="entry name" value="PROTEASE FAMILY C26 GAMMA-GLUTAMYL HYDROLASE"/>
    <property type="match status" value="1"/>
</dbReference>
<dbReference type="PROSITE" id="PS51273">
    <property type="entry name" value="GATASE_TYPE_1"/>
    <property type="match status" value="1"/>
</dbReference>
<reference evidence="10" key="1">
    <citation type="submission" date="2020-01" db="EMBL/GenBank/DDBJ databases">
        <title>Development of genomics and gene disruption for Polysphondylium violaceum indicates a role for the polyketide synthase stlB in stalk morphogenesis.</title>
        <authorList>
            <person name="Narita B."/>
            <person name="Kawabe Y."/>
            <person name="Kin K."/>
            <person name="Saito T."/>
            <person name="Gibbs R."/>
            <person name="Kuspa A."/>
            <person name="Muzny D."/>
            <person name="Queller D."/>
            <person name="Richards S."/>
            <person name="Strassman J."/>
            <person name="Sucgang R."/>
            <person name="Worley K."/>
            <person name="Schaap P."/>
        </authorList>
    </citation>
    <scope>NUCLEOTIDE SEQUENCE</scope>
    <source>
        <strain evidence="10">QSvi11</strain>
    </source>
</reference>
<keyword evidence="6 8" id="KW-0378">Hydrolase</keyword>
<keyword evidence="11" id="KW-1185">Reference proteome</keyword>
<feature type="active site" evidence="8">
    <location>
        <position position="232"/>
    </location>
</feature>
<protein>
    <recommendedName>
        <fullName evidence="3 8">folate gamma-glutamyl hydrolase</fullName>
        <ecNumber evidence="3 8">3.4.19.9</ecNumber>
    </recommendedName>
</protein>
<dbReference type="OrthoDB" id="64220at2759"/>
<comment type="subcellular location">
    <subcellularLocation>
        <location evidence="1">Secreted</location>
        <location evidence="1">Extracellular space</location>
    </subcellularLocation>
</comment>